<dbReference type="RefSeq" id="WP_137698448.1">
    <property type="nucleotide sequence ID" value="NZ_CP061336.1"/>
</dbReference>
<organism evidence="2 3">
    <name type="scientific">Ruminiclostridium herbifermentans</name>
    <dbReference type="NCBI Taxonomy" id="2488810"/>
    <lineage>
        <taxon>Bacteria</taxon>
        <taxon>Bacillati</taxon>
        <taxon>Bacillota</taxon>
        <taxon>Clostridia</taxon>
        <taxon>Eubacteriales</taxon>
        <taxon>Oscillospiraceae</taxon>
        <taxon>Ruminiclostridium</taxon>
    </lineage>
</organism>
<name>A0A4U7JB41_9FIRM</name>
<dbReference type="GO" id="GO:0016887">
    <property type="term" value="F:ATP hydrolysis activity"/>
    <property type="evidence" value="ECO:0007669"/>
    <property type="project" value="InterPro"/>
</dbReference>
<dbReference type="GO" id="GO:0005524">
    <property type="term" value="F:ATP binding"/>
    <property type="evidence" value="ECO:0007669"/>
    <property type="project" value="InterPro"/>
</dbReference>
<dbReference type="InterPro" id="IPR003959">
    <property type="entry name" value="ATPase_AAA_core"/>
</dbReference>
<sequence length="354" mass="40962">MLESFHIGLYRGLQDINFNDLKDINVFVGQNNSGKTSVLEAIILSGLFDDVDLLVDTLVSRYQIFSVDLFKRMFTLGKEAIICLESKLRNNGNKIHTHVQYESAKRIKNYKDSTQVFEDFTLKFLYNACNDKEIKDKDDLNESFFIRFEEGEDGYQVILGSPKECKLDYKIPCQFVSFSRFDRSKRLLQTVDEVLDSNRRAELIDVLRIFDRDVDNFEVISKNRVIKIFKKGYNEPLSLNDYGNGMYKAFFIATSALLCKNGIFLIDEIEAGIHSEALSQFITRLLQVCKNNNVQLFLTTHSLEAIDVILNNCQDSLNDTAFYHLMSNKKDTKLKRYSGEKLIQLRNEIGFDVR</sequence>
<evidence type="ECO:0000313" key="3">
    <source>
        <dbReference type="Proteomes" id="UP000306409"/>
    </source>
</evidence>
<dbReference type="KEGG" id="rher:EHE19_005550"/>
<dbReference type="OrthoDB" id="9801813at2"/>
<gene>
    <name evidence="2" type="ORF">EHE19_005550</name>
</gene>
<dbReference type="Proteomes" id="UP000306409">
    <property type="component" value="Chromosome"/>
</dbReference>
<protein>
    <submittedName>
        <fullName evidence="2">AAA family ATPase</fullName>
    </submittedName>
</protein>
<evidence type="ECO:0000259" key="1">
    <source>
        <dbReference type="Pfam" id="PF13304"/>
    </source>
</evidence>
<dbReference type="PANTHER" id="PTHR43581:SF4">
    <property type="entry name" value="ATP_GTP PHOSPHATASE"/>
    <property type="match status" value="1"/>
</dbReference>
<dbReference type="EMBL" id="CP061336">
    <property type="protein sequence ID" value="QNU67912.1"/>
    <property type="molecule type" value="Genomic_DNA"/>
</dbReference>
<dbReference type="InterPro" id="IPR027417">
    <property type="entry name" value="P-loop_NTPase"/>
</dbReference>
<dbReference type="SUPFAM" id="SSF52540">
    <property type="entry name" value="P-loop containing nucleoside triphosphate hydrolases"/>
    <property type="match status" value="1"/>
</dbReference>
<dbReference type="Pfam" id="PF13304">
    <property type="entry name" value="AAA_21"/>
    <property type="match status" value="1"/>
</dbReference>
<dbReference type="InterPro" id="IPR051396">
    <property type="entry name" value="Bact_Antivir_Def_Nuclease"/>
</dbReference>
<reference evidence="2 3" key="1">
    <citation type="submission" date="2020-09" db="EMBL/GenBank/DDBJ databases">
        <title>Characterization and genome sequencing of Ruminiclostridium sp. nov. MA18.</title>
        <authorList>
            <person name="Rettenmaier R."/>
            <person name="Kowollik M.-L."/>
            <person name="Liebl W."/>
            <person name="Zverlov V."/>
        </authorList>
    </citation>
    <scope>NUCLEOTIDE SEQUENCE [LARGE SCALE GENOMIC DNA]</scope>
    <source>
        <strain evidence="2 3">MA18</strain>
    </source>
</reference>
<dbReference type="PANTHER" id="PTHR43581">
    <property type="entry name" value="ATP/GTP PHOSPHATASE"/>
    <property type="match status" value="1"/>
</dbReference>
<dbReference type="Gene3D" id="3.40.50.300">
    <property type="entry name" value="P-loop containing nucleotide triphosphate hydrolases"/>
    <property type="match status" value="1"/>
</dbReference>
<feature type="domain" description="ATPase AAA-type core" evidence="1">
    <location>
        <begin position="24"/>
        <end position="307"/>
    </location>
</feature>
<dbReference type="AlphaFoldDB" id="A0A4U7JB41"/>
<evidence type="ECO:0000313" key="2">
    <source>
        <dbReference type="EMBL" id="QNU67912.1"/>
    </source>
</evidence>
<proteinExistence type="predicted"/>
<accession>A0A4U7JB41</accession>
<keyword evidence="3" id="KW-1185">Reference proteome</keyword>